<protein>
    <submittedName>
        <fullName evidence="1">Uncharacterized protein</fullName>
    </submittedName>
</protein>
<comment type="caution">
    <text evidence="1">The sequence shown here is derived from an EMBL/GenBank/DDBJ whole genome shotgun (WGS) entry which is preliminary data.</text>
</comment>
<accession>A0ACC2RZ36</accession>
<evidence type="ECO:0000313" key="2">
    <source>
        <dbReference type="Proteomes" id="UP001165960"/>
    </source>
</evidence>
<evidence type="ECO:0000313" key="1">
    <source>
        <dbReference type="EMBL" id="KAJ9055266.1"/>
    </source>
</evidence>
<dbReference type="EMBL" id="QTSX02006405">
    <property type="protein sequence ID" value="KAJ9055266.1"/>
    <property type="molecule type" value="Genomic_DNA"/>
</dbReference>
<dbReference type="Proteomes" id="UP001165960">
    <property type="component" value="Unassembled WGS sequence"/>
</dbReference>
<gene>
    <name evidence="1" type="ORF">DSO57_1005673</name>
</gene>
<keyword evidence="2" id="KW-1185">Reference proteome</keyword>
<organism evidence="1 2">
    <name type="scientific">Entomophthora muscae</name>
    <dbReference type="NCBI Taxonomy" id="34485"/>
    <lineage>
        <taxon>Eukaryota</taxon>
        <taxon>Fungi</taxon>
        <taxon>Fungi incertae sedis</taxon>
        <taxon>Zoopagomycota</taxon>
        <taxon>Entomophthoromycotina</taxon>
        <taxon>Entomophthoromycetes</taxon>
        <taxon>Entomophthorales</taxon>
        <taxon>Entomophthoraceae</taxon>
        <taxon>Entomophthora</taxon>
    </lineage>
</organism>
<proteinExistence type="predicted"/>
<sequence>MAPYSGSQSYHFLPCVFDTSYEPLATTEKPSVPVVYSTIVGTTTHKSDPNFYMKIVIPCVEPNSLDAAVPTKGWCRLTDSECEALLNCLNRGMAVWDITSKFGVTARYIGDLNTKYCDTGQIAKNPKAKRKPKLLQPVHIDAIKQWVSKDCHLDSLAVQLMLATKFGLSVSKTLVYKTMVNLGFSWKVLVIFTVATSSITPSWVIIAPSNSLNESSNGSPTNH</sequence>
<name>A0ACC2RZ36_9FUNG</name>
<reference evidence="1" key="1">
    <citation type="submission" date="2022-04" db="EMBL/GenBank/DDBJ databases">
        <title>Genome of the entomopathogenic fungus Entomophthora muscae.</title>
        <authorList>
            <person name="Elya C."/>
            <person name="Lovett B.R."/>
            <person name="Lee E."/>
            <person name="Macias A.M."/>
            <person name="Hajek A.E."/>
            <person name="De Bivort B.L."/>
            <person name="Kasson M.T."/>
            <person name="De Fine Licht H.H."/>
            <person name="Stajich J.E."/>
        </authorList>
    </citation>
    <scope>NUCLEOTIDE SEQUENCE</scope>
    <source>
        <strain evidence="1">Berkeley</strain>
    </source>
</reference>